<gene>
    <name evidence="1" type="ORF">N478_17200</name>
</gene>
<protein>
    <submittedName>
        <fullName evidence="1">Uncharacterized protein</fullName>
    </submittedName>
</protein>
<dbReference type="EMBL" id="AUXX01000011">
    <property type="protein sequence ID" value="KZN67961.1"/>
    <property type="molecule type" value="Genomic_DNA"/>
</dbReference>
<sequence length="41" mass="4543">MAFPTRSGLYQSIDGNAYFASAKTTKRPFGRFDIPISDLAM</sequence>
<accession>A0A162BT27</accession>
<comment type="caution">
    <text evidence="1">The sequence shown here is derived from an EMBL/GenBank/DDBJ whole genome shotgun (WGS) entry which is preliminary data.</text>
</comment>
<name>A0A162BT27_9GAMM</name>
<dbReference type="AlphaFoldDB" id="A0A162BT27"/>
<dbReference type="Proteomes" id="UP000076661">
    <property type="component" value="Unassembled WGS sequence"/>
</dbReference>
<organism evidence="1 2">
    <name type="scientific">Pseudoalteromonas luteoviolacea S4060-1</name>
    <dbReference type="NCBI Taxonomy" id="1365257"/>
    <lineage>
        <taxon>Bacteria</taxon>
        <taxon>Pseudomonadati</taxon>
        <taxon>Pseudomonadota</taxon>
        <taxon>Gammaproteobacteria</taxon>
        <taxon>Alteromonadales</taxon>
        <taxon>Pseudoalteromonadaceae</taxon>
        <taxon>Pseudoalteromonas</taxon>
    </lineage>
</organism>
<proteinExistence type="predicted"/>
<evidence type="ECO:0000313" key="1">
    <source>
        <dbReference type="EMBL" id="KZN67961.1"/>
    </source>
</evidence>
<reference evidence="1 2" key="1">
    <citation type="submission" date="2013-07" db="EMBL/GenBank/DDBJ databases">
        <title>Comparative Genomic and Metabolomic Analysis of Twelve Strains of Pseudoalteromonas luteoviolacea.</title>
        <authorList>
            <person name="Vynne N.G."/>
            <person name="Mansson M."/>
            <person name="Gram L."/>
        </authorList>
    </citation>
    <scope>NUCLEOTIDE SEQUENCE [LARGE SCALE GENOMIC DNA]</scope>
    <source>
        <strain evidence="1 2">S4060-1</strain>
    </source>
</reference>
<evidence type="ECO:0000313" key="2">
    <source>
        <dbReference type="Proteomes" id="UP000076661"/>
    </source>
</evidence>